<keyword evidence="6" id="KW-0653">Protein transport</keyword>
<feature type="region of interest" description="Disordered" evidence="8">
    <location>
        <begin position="649"/>
        <end position="671"/>
    </location>
</feature>
<gene>
    <name evidence="10" type="ORF">PSYICH_LOCUS9995</name>
</gene>
<dbReference type="OrthoDB" id="7862313at2759"/>
<keyword evidence="7" id="KW-0539">Nucleus</keyword>
<dbReference type="Pfam" id="PF25780">
    <property type="entry name" value="TPR_IPO5"/>
    <property type="match status" value="1"/>
</dbReference>
<dbReference type="InterPro" id="IPR040122">
    <property type="entry name" value="Importin_beta"/>
</dbReference>
<dbReference type="Proteomes" id="UP001153636">
    <property type="component" value="Chromosome 4"/>
</dbReference>
<name>A0A9P0GE21_9CUCU</name>
<dbReference type="InterPro" id="IPR016024">
    <property type="entry name" value="ARM-type_fold"/>
</dbReference>
<dbReference type="AlphaFoldDB" id="A0A9P0GE21"/>
<dbReference type="InterPro" id="IPR057672">
    <property type="entry name" value="TPR_IPO4/5"/>
</dbReference>
<keyword evidence="11" id="KW-1185">Reference proteome</keyword>
<dbReference type="SMART" id="SM00913">
    <property type="entry name" value="IBN_N"/>
    <property type="match status" value="1"/>
</dbReference>
<keyword evidence="4" id="KW-0963">Cytoplasm</keyword>
<dbReference type="EMBL" id="OV651816">
    <property type="protein sequence ID" value="CAH1110028.1"/>
    <property type="molecule type" value="Genomic_DNA"/>
</dbReference>
<protein>
    <recommendedName>
        <fullName evidence="9">Importin N-terminal domain-containing protein</fullName>
    </recommendedName>
</protein>
<keyword evidence="3" id="KW-0813">Transport</keyword>
<evidence type="ECO:0000256" key="5">
    <source>
        <dbReference type="ARBA" id="ARBA00022737"/>
    </source>
</evidence>
<accession>A0A9P0GE21</accession>
<reference evidence="10" key="1">
    <citation type="submission" date="2022-01" db="EMBL/GenBank/DDBJ databases">
        <authorList>
            <person name="King R."/>
        </authorList>
    </citation>
    <scope>NUCLEOTIDE SEQUENCE</scope>
</reference>
<evidence type="ECO:0000256" key="3">
    <source>
        <dbReference type="ARBA" id="ARBA00022448"/>
    </source>
</evidence>
<dbReference type="Pfam" id="PF03810">
    <property type="entry name" value="IBN_N"/>
    <property type="match status" value="1"/>
</dbReference>
<evidence type="ECO:0000256" key="1">
    <source>
        <dbReference type="ARBA" id="ARBA00004123"/>
    </source>
</evidence>
<evidence type="ECO:0000259" key="9">
    <source>
        <dbReference type="SMART" id="SM00913"/>
    </source>
</evidence>
<keyword evidence="5" id="KW-0677">Repeat</keyword>
<evidence type="ECO:0000256" key="4">
    <source>
        <dbReference type="ARBA" id="ARBA00022490"/>
    </source>
</evidence>
<comment type="subcellular location">
    <subcellularLocation>
        <location evidence="2">Cytoplasm</location>
    </subcellularLocation>
    <subcellularLocation>
        <location evidence="1">Nucleus</location>
    </subcellularLocation>
</comment>
<evidence type="ECO:0000256" key="8">
    <source>
        <dbReference type="SAM" id="MobiDB-lite"/>
    </source>
</evidence>
<evidence type="ECO:0000256" key="2">
    <source>
        <dbReference type="ARBA" id="ARBA00004496"/>
    </source>
</evidence>
<dbReference type="SUPFAM" id="SSF48371">
    <property type="entry name" value="ARM repeat"/>
    <property type="match status" value="2"/>
</dbReference>
<dbReference type="InterPro" id="IPR058584">
    <property type="entry name" value="IMB1_TNPO1-like_TPR"/>
</dbReference>
<dbReference type="InterPro" id="IPR011989">
    <property type="entry name" value="ARM-like"/>
</dbReference>
<evidence type="ECO:0000313" key="11">
    <source>
        <dbReference type="Proteomes" id="UP001153636"/>
    </source>
</evidence>
<dbReference type="InterPro" id="IPR001494">
    <property type="entry name" value="Importin-beta_N"/>
</dbReference>
<feature type="domain" description="Importin N-terminal" evidence="9">
    <location>
        <begin position="22"/>
        <end position="90"/>
    </location>
</feature>
<dbReference type="GO" id="GO:0005737">
    <property type="term" value="C:cytoplasm"/>
    <property type="evidence" value="ECO:0007669"/>
    <property type="project" value="UniProtKB-SubCell"/>
</dbReference>
<proteinExistence type="predicted"/>
<feature type="compositionally biased region" description="Acidic residues" evidence="8">
    <location>
        <begin position="649"/>
        <end position="658"/>
    </location>
</feature>
<evidence type="ECO:0000256" key="7">
    <source>
        <dbReference type="ARBA" id="ARBA00023242"/>
    </source>
</evidence>
<sequence>MESMETILAKLLVSNSKSVQEGTRELKEAFKKPEAVPALCDVLVTSTHPQIRQSAAVLLRRKLGRKRHWSRINVDIRNRIKEGMLGALVSEQEKLVKNSIAQFIGIIGKHEFPDNSWPEVLQFVHTLTSSETIFDKELGMYTLSIMTEIAQSSYIVHAESFAILFTTILNQLTDLKSNLAYYTVITMKNLVSVIGGHQQMVNIYHSLLPKILEVINAHAIDDEKKTVDMFEIIEELIEFAVSVVAPHLKLIIDMCLQLASNNSTPKAVQIKSIGVVGWLIRSKGKVVQKNKLVEPIIDVLILLMAQQPDDEGNEEYFLGDPDQFTSITAATQTLDLIALHIPAEKIIPYILTKVEPAIQGGDLYSQKAAYLALAVLAEGCSECIRNKYLEAFLKCVCSAIHNPNAVVRNAAFFALGQFAEHLQPEISHYASELLPVLFECLGQTFVQMEAEKKDPPSLAKLFYALETFCENLDEGLLPYLPTLMDRIFVALDPVGFSLQLKRVALSTLGSVASAVKEGLMPYFPKVIEILKIYINSDPNAEIHQIQCYAIESLAVVAQFIGVENFKPLTGDCLQLGLRILDSTSDPDINKSVYALFAALAINMKEELGPVLPKIVNEMITSIQSSEGIVTHYDDEDKDEIDVYADLSDEEEDIEEDIDGSSSGSDDSTQCRYSVENSYNEEKEQACLSLKDICINTGPAFYPYIEKCFEEIFKLIHYPQDDIRVASVEALLHFCVALHKYGNPENKQTFYRALQMFVPKCAELIRVDEERSVVMVCLEAYATLLEEVKGEVFVIDGHREAIMNCVIDVLNLKTMCQDTDLAGQTENNEDDVEAEQDELLLESAGDVIPKFAAAINPEDLMSYFPNILQLMSTRTKKQHSLSQRSFAYGTLAECMKSIGIYVEKFIPTLLNLWFSGARDAADEVRNNAIFGLGEMILHGKEKVFSQYSEILQALSTAVSKETHSGTLDNICGALAKMILVNPSGIPLDQVFPAFLQKLPLRDDYQENEAVVNCFYSLYQQGNSMLKQHLADVIKILVHIYYKGQTPNEETKILLGDFIKTVNRDFPQELANAVSSLESSATESIQKLLSS</sequence>
<dbReference type="PANTHER" id="PTHR10527">
    <property type="entry name" value="IMPORTIN BETA"/>
    <property type="match status" value="1"/>
</dbReference>
<dbReference type="Pfam" id="PF25574">
    <property type="entry name" value="TPR_IMB1"/>
    <property type="match status" value="1"/>
</dbReference>
<evidence type="ECO:0000256" key="6">
    <source>
        <dbReference type="ARBA" id="ARBA00022927"/>
    </source>
</evidence>
<evidence type="ECO:0000313" key="10">
    <source>
        <dbReference type="EMBL" id="CAH1110028.1"/>
    </source>
</evidence>
<organism evidence="10 11">
    <name type="scientific">Psylliodes chrysocephalus</name>
    <dbReference type="NCBI Taxonomy" id="3402493"/>
    <lineage>
        <taxon>Eukaryota</taxon>
        <taxon>Metazoa</taxon>
        <taxon>Ecdysozoa</taxon>
        <taxon>Arthropoda</taxon>
        <taxon>Hexapoda</taxon>
        <taxon>Insecta</taxon>
        <taxon>Pterygota</taxon>
        <taxon>Neoptera</taxon>
        <taxon>Endopterygota</taxon>
        <taxon>Coleoptera</taxon>
        <taxon>Polyphaga</taxon>
        <taxon>Cucujiformia</taxon>
        <taxon>Chrysomeloidea</taxon>
        <taxon>Chrysomelidae</taxon>
        <taxon>Galerucinae</taxon>
        <taxon>Alticini</taxon>
        <taxon>Psylliodes</taxon>
    </lineage>
</organism>
<dbReference type="Gene3D" id="1.25.10.10">
    <property type="entry name" value="Leucine-rich Repeat Variant"/>
    <property type="match status" value="1"/>
</dbReference>
<dbReference type="GO" id="GO:0006606">
    <property type="term" value="P:protein import into nucleus"/>
    <property type="evidence" value="ECO:0007669"/>
    <property type="project" value="InterPro"/>
</dbReference>
<dbReference type="GO" id="GO:0031267">
    <property type="term" value="F:small GTPase binding"/>
    <property type="evidence" value="ECO:0007669"/>
    <property type="project" value="InterPro"/>
</dbReference>